<evidence type="ECO:0000256" key="1">
    <source>
        <dbReference type="ARBA" id="ARBA00005434"/>
    </source>
</evidence>
<dbReference type="EMBL" id="JABAYA010000004">
    <property type="protein sequence ID" value="KAF7732080.1"/>
    <property type="molecule type" value="Genomic_DNA"/>
</dbReference>
<evidence type="ECO:0000313" key="10">
    <source>
        <dbReference type="EMBL" id="KAF7732080.1"/>
    </source>
</evidence>
<dbReference type="PROSITE" id="PS50082">
    <property type="entry name" value="WD_REPEATS_2"/>
    <property type="match status" value="3"/>
</dbReference>
<feature type="region of interest" description="Disordered" evidence="9">
    <location>
        <begin position="173"/>
        <end position="192"/>
    </location>
</feature>
<proteinExistence type="inferred from homology"/>
<dbReference type="InterPro" id="IPR001680">
    <property type="entry name" value="WD40_rpt"/>
</dbReference>
<comment type="function">
    <text evidence="8">DNA-binding protein that binds to both single- and double-stranded DNA. Binds preferentially to UV-damaged DNA. May be involved in DNA-metabolic processes.</text>
</comment>
<sequence>MIDRPSTTTKSHVKKHTPKRVKQEPRQPTRVSARLRGLAAKEHHDETDLKRPAEGDDAEANKKAKRIDQLGEADQSSFLKILDQVRAMPNTEPAAKIKQSLEEEGEQKTTRNQQKQELAKQLALLRIRHVWATVKVTPDRINGTAFHPSNTKRLACAADVSGHLGFWDVDGVKKEEKEGTGENDEEEEEEAPVVYTYRPHTRTITDLQFNPTDTSKLITTSYDGTVQYFDMEKATFGSLLDSHAYSYTHFDLTKDGHTFWFCTSDGEVGHYDLRARDDSSGKAIVHSARDKKIGCIHLNPVHQHLLAASSNDRTVTLWDVRSMKSNLQEIEHGYSVTSAYWSPNGNKLATTAYDDYIRVFALENSSELMVQSAIRHNNHTGRWVTNFRARWNENTVSHLNGVDHQHFVVGNMKHPVDIYSGETGEAIEQLYDSERITAIQAVVQFHPTTESMTLLCGNGSGRMVCWS</sequence>
<dbReference type="Gene3D" id="2.130.10.10">
    <property type="entry name" value="YVTN repeat-like/Quinoprotein amine dehydrogenase"/>
    <property type="match status" value="1"/>
</dbReference>
<feature type="region of interest" description="Disordered" evidence="9">
    <location>
        <begin position="1"/>
        <end position="69"/>
    </location>
</feature>
<feature type="compositionally biased region" description="Low complexity" evidence="9">
    <location>
        <begin position="1"/>
        <end position="10"/>
    </location>
</feature>
<evidence type="ECO:0000256" key="9">
    <source>
        <dbReference type="SAM" id="MobiDB-lite"/>
    </source>
</evidence>
<feature type="repeat" description="WD" evidence="7">
    <location>
        <begin position="197"/>
        <end position="232"/>
    </location>
</feature>
<dbReference type="AlphaFoldDB" id="A0A8H7BXU3"/>
<dbReference type="GO" id="GO:0003677">
    <property type="term" value="F:DNA binding"/>
    <property type="evidence" value="ECO:0007669"/>
    <property type="project" value="UniProtKB-UniRule"/>
</dbReference>
<feature type="compositionally biased region" description="Acidic residues" evidence="9">
    <location>
        <begin position="181"/>
        <end position="191"/>
    </location>
</feature>
<evidence type="ECO:0000256" key="5">
    <source>
        <dbReference type="ARBA" id="ARBA00022763"/>
    </source>
</evidence>
<keyword evidence="3 7" id="KW-0853">WD repeat</keyword>
<evidence type="ECO:0000256" key="6">
    <source>
        <dbReference type="ARBA" id="ARBA00023125"/>
    </source>
</evidence>
<dbReference type="GO" id="GO:0005634">
    <property type="term" value="C:nucleus"/>
    <property type="evidence" value="ECO:0007669"/>
    <property type="project" value="TreeGrafter"/>
</dbReference>
<keyword evidence="4" id="KW-0677">Repeat</keyword>
<evidence type="ECO:0000256" key="7">
    <source>
        <dbReference type="PROSITE-ProRule" id="PRU00221"/>
    </source>
</evidence>
<organism evidence="10 11">
    <name type="scientific">Apophysomyces ossiformis</name>
    <dbReference type="NCBI Taxonomy" id="679940"/>
    <lineage>
        <taxon>Eukaryota</taxon>
        <taxon>Fungi</taxon>
        <taxon>Fungi incertae sedis</taxon>
        <taxon>Mucoromycota</taxon>
        <taxon>Mucoromycotina</taxon>
        <taxon>Mucoromycetes</taxon>
        <taxon>Mucorales</taxon>
        <taxon>Mucorineae</taxon>
        <taxon>Mucoraceae</taxon>
        <taxon>Apophysomyces</taxon>
    </lineage>
</organism>
<dbReference type="InterPro" id="IPR036322">
    <property type="entry name" value="WD40_repeat_dom_sf"/>
</dbReference>
<name>A0A8H7BXU3_9FUNG</name>
<feature type="repeat" description="WD" evidence="7">
    <location>
        <begin position="329"/>
        <end position="370"/>
    </location>
</feature>
<evidence type="ECO:0000256" key="4">
    <source>
        <dbReference type="ARBA" id="ARBA00022737"/>
    </source>
</evidence>
<evidence type="ECO:0000256" key="2">
    <source>
        <dbReference type="ARBA" id="ARBA00021132"/>
    </source>
</evidence>
<dbReference type="InterPro" id="IPR015943">
    <property type="entry name" value="WD40/YVTN_repeat-like_dom_sf"/>
</dbReference>
<dbReference type="InterPro" id="IPR019775">
    <property type="entry name" value="WD40_repeat_CS"/>
</dbReference>
<evidence type="ECO:0000256" key="8">
    <source>
        <dbReference type="RuleBase" id="RU365004"/>
    </source>
</evidence>
<keyword evidence="11" id="KW-1185">Reference proteome</keyword>
<evidence type="ECO:0000313" key="11">
    <source>
        <dbReference type="Proteomes" id="UP000605846"/>
    </source>
</evidence>
<keyword evidence="5 8" id="KW-0227">DNA damage</keyword>
<comment type="caution">
    <text evidence="10">The sequence shown here is derived from an EMBL/GenBank/DDBJ whole genome shotgun (WGS) entry which is preliminary data.</text>
</comment>
<reference evidence="10" key="1">
    <citation type="submission" date="2020-01" db="EMBL/GenBank/DDBJ databases">
        <title>Genome Sequencing of Three Apophysomyces-Like Fungal Strains Confirms a Novel Fungal Genus in the Mucoromycota with divergent Burkholderia-like Endosymbiotic Bacteria.</title>
        <authorList>
            <person name="Stajich J.E."/>
            <person name="Macias A.M."/>
            <person name="Carter-House D."/>
            <person name="Lovett B."/>
            <person name="Kasson L.R."/>
            <person name="Berry K."/>
            <person name="Grigoriev I."/>
            <person name="Chang Y."/>
            <person name="Spatafora J."/>
            <person name="Kasson M.T."/>
        </authorList>
    </citation>
    <scope>NUCLEOTIDE SEQUENCE</scope>
    <source>
        <strain evidence="10">NRRL A-21654</strain>
    </source>
</reference>
<feature type="repeat" description="WD" evidence="7">
    <location>
        <begin position="286"/>
        <end position="328"/>
    </location>
</feature>
<dbReference type="SMART" id="SM00320">
    <property type="entry name" value="WD40"/>
    <property type="match status" value="5"/>
</dbReference>
<dbReference type="Pfam" id="PF00400">
    <property type="entry name" value="WD40"/>
    <property type="match status" value="3"/>
</dbReference>
<comment type="similarity">
    <text evidence="1 8">Belongs to the WD repeat DDB2/WDR76 family.</text>
</comment>
<dbReference type="GO" id="GO:2000001">
    <property type="term" value="P:regulation of DNA damage checkpoint"/>
    <property type="evidence" value="ECO:0007669"/>
    <property type="project" value="TreeGrafter"/>
</dbReference>
<accession>A0A8H7BXU3</accession>
<dbReference type="PROSITE" id="PS00678">
    <property type="entry name" value="WD_REPEATS_1"/>
    <property type="match status" value="1"/>
</dbReference>
<dbReference type="PANTHER" id="PTHR14773">
    <property type="entry name" value="WD REPEAT-CONTAINING PROTEIN 76"/>
    <property type="match status" value="1"/>
</dbReference>
<dbReference type="GO" id="GO:0006974">
    <property type="term" value="P:DNA damage response"/>
    <property type="evidence" value="ECO:0007669"/>
    <property type="project" value="UniProtKB-KW"/>
</dbReference>
<feature type="compositionally biased region" description="Basic residues" evidence="9">
    <location>
        <begin position="11"/>
        <end position="20"/>
    </location>
</feature>
<dbReference type="PANTHER" id="PTHR14773:SF0">
    <property type="entry name" value="WD REPEAT-CONTAINING PROTEIN 76"/>
    <property type="match status" value="1"/>
</dbReference>
<gene>
    <name evidence="10" type="ORF">EC973_006335</name>
</gene>
<protein>
    <recommendedName>
        <fullName evidence="2 8">DNA damage-binding protein CMR1</fullName>
    </recommendedName>
</protein>
<keyword evidence="6 8" id="KW-0238">DNA-binding</keyword>
<feature type="compositionally biased region" description="Basic and acidic residues" evidence="9">
    <location>
        <begin position="39"/>
        <end position="69"/>
    </location>
</feature>
<dbReference type="InterPro" id="IPR050853">
    <property type="entry name" value="WD_repeat_DNA-damage-binding"/>
</dbReference>
<dbReference type="SUPFAM" id="SSF50978">
    <property type="entry name" value="WD40 repeat-like"/>
    <property type="match status" value="1"/>
</dbReference>
<evidence type="ECO:0000256" key="3">
    <source>
        <dbReference type="ARBA" id="ARBA00022574"/>
    </source>
</evidence>
<dbReference type="Proteomes" id="UP000605846">
    <property type="component" value="Unassembled WGS sequence"/>
</dbReference>
<dbReference type="OrthoDB" id="9890280at2759"/>